<evidence type="ECO:0000313" key="2">
    <source>
        <dbReference type="Proteomes" id="UP000320048"/>
    </source>
</evidence>
<protein>
    <submittedName>
        <fullName evidence="1">Extracellular solute-binding protein</fullName>
    </submittedName>
</protein>
<evidence type="ECO:0000313" key="1">
    <source>
        <dbReference type="EMBL" id="TMI78911.1"/>
    </source>
</evidence>
<dbReference type="Pfam" id="PF13416">
    <property type="entry name" value="SBP_bac_8"/>
    <property type="match status" value="1"/>
</dbReference>
<dbReference type="InterPro" id="IPR050490">
    <property type="entry name" value="Bact_solute-bd_prot1"/>
</dbReference>
<dbReference type="PANTHER" id="PTHR43649">
    <property type="entry name" value="ARABINOSE-BINDING PROTEIN-RELATED"/>
    <property type="match status" value="1"/>
</dbReference>
<dbReference type="InterPro" id="IPR006059">
    <property type="entry name" value="SBP"/>
</dbReference>
<reference evidence="1 2" key="1">
    <citation type="journal article" date="2019" name="Nat. Microbiol.">
        <title>Mediterranean grassland soil C-N compound turnover is dependent on rainfall and depth, and is mediated by genomically divergent microorganisms.</title>
        <authorList>
            <person name="Diamond S."/>
            <person name="Andeer P.F."/>
            <person name="Li Z."/>
            <person name="Crits-Christoph A."/>
            <person name="Burstein D."/>
            <person name="Anantharaman K."/>
            <person name="Lane K.R."/>
            <person name="Thomas B.C."/>
            <person name="Pan C."/>
            <person name="Northen T.R."/>
            <person name="Banfield J.F."/>
        </authorList>
    </citation>
    <scope>NUCLEOTIDE SEQUENCE [LARGE SCALE GENOMIC DNA]</scope>
    <source>
        <strain evidence="1">NP_7</strain>
    </source>
</reference>
<dbReference type="SUPFAM" id="SSF53850">
    <property type="entry name" value="Periplasmic binding protein-like II"/>
    <property type="match status" value="1"/>
</dbReference>
<gene>
    <name evidence="1" type="ORF">E6H04_11550</name>
</gene>
<dbReference type="AlphaFoldDB" id="A0A537J5U0"/>
<accession>A0A537J5U0</accession>
<dbReference type="PANTHER" id="PTHR43649:SF30">
    <property type="entry name" value="ABC TRANSPORTER SUBSTRATE-BINDING PROTEIN"/>
    <property type="match status" value="1"/>
</dbReference>
<dbReference type="EMBL" id="VBAO01000332">
    <property type="protein sequence ID" value="TMI78911.1"/>
    <property type="molecule type" value="Genomic_DNA"/>
</dbReference>
<dbReference type="Gene3D" id="3.40.190.10">
    <property type="entry name" value="Periplasmic binding protein-like II"/>
    <property type="match status" value="1"/>
</dbReference>
<comment type="caution">
    <text evidence="1">The sequence shown here is derived from an EMBL/GenBank/DDBJ whole genome shotgun (WGS) entry which is preliminary data.</text>
</comment>
<proteinExistence type="predicted"/>
<organism evidence="1 2">
    <name type="scientific">Candidatus Segetimicrobium genomatis</name>
    <dbReference type="NCBI Taxonomy" id="2569760"/>
    <lineage>
        <taxon>Bacteria</taxon>
        <taxon>Bacillati</taxon>
        <taxon>Candidatus Sysuimicrobiota</taxon>
        <taxon>Candidatus Sysuimicrobiia</taxon>
        <taxon>Candidatus Sysuimicrobiales</taxon>
        <taxon>Candidatus Segetimicrobiaceae</taxon>
        <taxon>Candidatus Segetimicrobium</taxon>
    </lineage>
</organism>
<dbReference type="Proteomes" id="UP000320048">
    <property type="component" value="Unassembled WGS sequence"/>
</dbReference>
<sequence>MMRKQIQAWADQNKVELQADFITSNGNKLQLTKAAEAQAGAGHDFIAFSTWEVHQYAERLEPVDDVMRRLTTKYGRANEVCEYLGKIRGHWMAVPTSSGTQNKGPCGRISVLREKAGLDVVKMYPATESTAPQGQDWTWDAHLRAATACHKAAMPFGIGLGTTTDSVDTAGALFAAYGAELVDANGDIKVKSEEVHRVLEFGQKLVKVLPPDAPAYDDASNNRALISGKSALIWNPPSAWAVAKRDAPEVAADCWTFSPPAGPKGRFTPYLPYFWGIWSFSKNKAAAKDLIEYLLQRPLVEARCSVVEGYDIPPFISMLDFKVWAQAGPPPGTLYNYPIRLSHHARPHITASESPPEMAVQIYSRGTHPTMLAKLMSGQTIEQVIAWAQTELEGFRR</sequence>
<name>A0A537J5U0_9BACT</name>